<evidence type="ECO:0000313" key="3">
    <source>
        <dbReference type="Proteomes" id="UP000198287"/>
    </source>
</evidence>
<protein>
    <submittedName>
        <fullName evidence="2">Uncharacterized protein</fullName>
    </submittedName>
</protein>
<evidence type="ECO:0000256" key="1">
    <source>
        <dbReference type="SAM" id="Phobius"/>
    </source>
</evidence>
<keyword evidence="3" id="KW-1185">Reference proteome</keyword>
<sequence length="249" mass="28741">MWHREGIYHLHRAINMTHRSSLNTASCFVWNEKTHRAQPVAQNSRNQRAFKFVFFSYIFILEPILLIRCYQISQSSYTSDKRLVIRAYFAFPVALMVWIVIPFAFWLACPTGKEKFVRYYEALSDLEIYLQDLIAPVGPNPGGERYNKAKSKISLFVTLLYNGFDYAGPAIISIFAFSKFCPVFEFVRDVLNLRELCIYIATLFRVAIGFPTLALGLIMLSIFGICMLITIYGIVTPYLWTLVITPPVR</sequence>
<proteinExistence type="predicted"/>
<keyword evidence="1" id="KW-0472">Membrane</keyword>
<accession>A0A226DWJ1</accession>
<feature type="transmembrane region" description="Helical" evidence="1">
    <location>
        <begin position="225"/>
        <end position="244"/>
    </location>
</feature>
<dbReference type="EMBL" id="LNIX01000010">
    <property type="protein sequence ID" value="OXA49842.1"/>
    <property type="molecule type" value="Genomic_DNA"/>
</dbReference>
<feature type="transmembrane region" description="Helical" evidence="1">
    <location>
        <begin position="52"/>
        <end position="73"/>
    </location>
</feature>
<feature type="transmembrane region" description="Helical" evidence="1">
    <location>
        <begin position="198"/>
        <end position="218"/>
    </location>
</feature>
<keyword evidence="1" id="KW-1133">Transmembrane helix</keyword>
<dbReference type="AlphaFoldDB" id="A0A226DWJ1"/>
<gene>
    <name evidence="2" type="ORF">Fcan01_15845</name>
</gene>
<organism evidence="2 3">
    <name type="scientific">Folsomia candida</name>
    <name type="common">Springtail</name>
    <dbReference type="NCBI Taxonomy" id="158441"/>
    <lineage>
        <taxon>Eukaryota</taxon>
        <taxon>Metazoa</taxon>
        <taxon>Ecdysozoa</taxon>
        <taxon>Arthropoda</taxon>
        <taxon>Hexapoda</taxon>
        <taxon>Collembola</taxon>
        <taxon>Entomobryomorpha</taxon>
        <taxon>Isotomoidea</taxon>
        <taxon>Isotomidae</taxon>
        <taxon>Proisotominae</taxon>
        <taxon>Folsomia</taxon>
    </lineage>
</organism>
<feature type="transmembrane region" description="Helical" evidence="1">
    <location>
        <begin position="85"/>
        <end position="108"/>
    </location>
</feature>
<feature type="transmembrane region" description="Helical" evidence="1">
    <location>
        <begin position="155"/>
        <end position="178"/>
    </location>
</feature>
<keyword evidence="1" id="KW-0812">Transmembrane</keyword>
<dbReference type="Proteomes" id="UP000198287">
    <property type="component" value="Unassembled WGS sequence"/>
</dbReference>
<feature type="non-terminal residue" evidence="2">
    <location>
        <position position="249"/>
    </location>
</feature>
<reference evidence="2 3" key="1">
    <citation type="submission" date="2015-12" db="EMBL/GenBank/DDBJ databases">
        <title>The genome of Folsomia candida.</title>
        <authorList>
            <person name="Faddeeva A."/>
            <person name="Derks M.F."/>
            <person name="Anvar Y."/>
            <person name="Smit S."/>
            <person name="Van Straalen N."/>
            <person name="Roelofs D."/>
        </authorList>
    </citation>
    <scope>NUCLEOTIDE SEQUENCE [LARGE SCALE GENOMIC DNA]</scope>
    <source>
        <strain evidence="2 3">VU population</strain>
        <tissue evidence="2">Whole body</tissue>
    </source>
</reference>
<name>A0A226DWJ1_FOLCA</name>
<evidence type="ECO:0000313" key="2">
    <source>
        <dbReference type="EMBL" id="OXA49842.1"/>
    </source>
</evidence>
<comment type="caution">
    <text evidence="2">The sequence shown here is derived from an EMBL/GenBank/DDBJ whole genome shotgun (WGS) entry which is preliminary data.</text>
</comment>